<feature type="transmembrane region" description="Helical" evidence="8">
    <location>
        <begin position="379"/>
        <end position="399"/>
    </location>
</feature>
<evidence type="ECO:0000256" key="8">
    <source>
        <dbReference type="SAM" id="Phobius"/>
    </source>
</evidence>
<dbReference type="GO" id="GO:0015628">
    <property type="term" value="P:protein secretion by the type II secretion system"/>
    <property type="evidence" value="ECO:0007669"/>
    <property type="project" value="TreeGrafter"/>
</dbReference>
<evidence type="ECO:0000256" key="7">
    <source>
        <dbReference type="ARBA" id="ARBA00023136"/>
    </source>
</evidence>
<keyword evidence="6 8" id="KW-1133">Transmembrane helix</keyword>
<dbReference type="InterPro" id="IPR003004">
    <property type="entry name" value="GspF/PilC"/>
</dbReference>
<gene>
    <name evidence="10" type="ORF">Cpa01nite_22510</name>
</gene>
<dbReference type="InterPro" id="IPR042094">
    <property type="entry name" value="T2SS_GspF_sf"/>
</dbReference>
<comment type="subcellular location">
    <subcellularLocation>
        <location evidence="1">Cell inner membrane</location>
        <topology evidence="1">Multi-pass membrane protein</topology>
    </subcellularLocation>
</comment>
<feature type="domain" description="Type II secretion system protein GspF" evidence="9">
    <location>
        <begin position="276"/>
        <end position="398"/>
    </location>
</feature>
<sequence length="406" mass="42549">MAGGMKTFEYAVVGPDGRSVTGRIEASSERAVATRLRELNLVPTAIDEVAATGMNKEISLGGKKIKPNDVAMVVRQLATMVRAGLPLPRALSVLVDQSEKPALTEVLRDLNAEVGGGASLGDAVDRHPAVFPPVARALVAAGEVGGFLDEALASAAAGMESDLKLRRTIKSAMVYPVVVLGIAVLATVVMLMFIVPVFADIFEGLDSELPAPTQALVVLSDVLAVAALPLAAAIGAFAWWWRKHRRDPKVRDAVEPRLLRAPLVGQLMRKLAIARFTRSLSTMVSCGVALARALEVVGPTSGNIVIEKAAAQAGESVRGGESFADSLEATGVLPSLVVQMVTVGEDAGDLDGMLRHVADFYDEEVTKGTESLTSALEPLLLVIIGGVVGGMLLALYMPILTVTSNM</sequence>
<dbReference type="AlphaFoldDB" id="A0A919P9I1"/>
<evidence type="ECO:0000256" key="6">
    <source>
        <dbReference type="ARBA" id="ARBA00022989"/>
    </source>
</evidence>
<dbReference type="GO" id="GO:0005886">
    <property type="term" value="C:plasma membrane"/>
    <property type="evidence" value="ECO:0007669"/>
    <property type="project" value="UniProtKB-SubCell"/>
</dbReference>
<dbReference type="Proteomes" id="UP000642125">
    <property type="component" value="Unassembled WGS sequence"/>
</dbReference>
<dbReference type="Pfam" id="PF00482">
    <property type="entry name" value="T2SSF"/>
    <property type="match status" value="2"/>
</dbReference>
<evidence type="ECO:0000259" key="9">
    <source>
        <dbReference type="Pfam" id="PF00482"/>
    </source>
</evidence>
<accession>A0A919P9I1</accession>
<evidence type="ECO:0000256" key="5">
    <source>
        <dbReference type="ARBA" id="ARBA00022692"/>
    </source>
</evidence>
<evidence type="ECO:0000256" key="1">
    <source>
        <dbReference type="ARBA" id="ARBA00004429"/>
    </source>
</evidence>
<evidence type="ECO:0000313" key="11">
    <source>
        <dbReference type="Proteomes" id="UP000642125"/>
    </source>
</evidence>
<keyword evidence="4" id="KW-0997">Cell inner membrane</keyword>
<keyword evidence="11" id="KW-1185">Reference proteome</keyword>
<keyword evidence="3" id="KW-1003">Cell membrane</keyword>
<dbReference type="FunFam" id="1.20.81.30:FF:000001">
    <property type="entry name" value="Type II secretion system protein F"/>
    <property type="match status" value="2"/>
</dbReference>
<feature type="transmembrane region" description="Helical" evidence="8">
    <location>
        <begin position="173"/>
        <end position="195"/>
    </location>
</feature>
<protein>
    <submittedName>
        <fullName evidence="10">Type II secretion system protein</fullName>
    </submittedName>
</protein>
<name>A0A919P9I1_9CELL</name>
<feature type="transmembrane region" description="Helical" evidence="8">
    <location>
        <begin position="215"/>
        <end position="241"/>
    </location>
</feature>
<organism evidence="10 11">
    <name type="scientific">Cellulomonas pakistanensis</name>
    <dbReference type="NCBI Taxonomy" id="992287"/>
    <lineage>
        <taxon>Bacteria</taxon>
        <taxon>Bacillati</taxon>
        <taxon>Actinomycetota</taxon>
        <taxon>Actinomycetes</taxon>
        <taxon>Micrococcales</taxon>
        <taxon>Cellulomonadaceae</taxon>
        <taxon>Cellulomonas</taxon>
    </lineage>
</organism>
<dbReference type="RefSeq" id="WP_203668893.1">
    <property type="nucleotide sequence ID" value="NZ_BONO01000016.1"/>
</dbReference>
<dbReference type="PANTHER" id="PTHR30012">
    <property type="entry name" value="GENERAL SECRETION PATHWAY PROTEIN"/>
    <property type="match status" value="1"/>
</dbReference>
<dbReference type="PRINTS" id="PR00812">
    <property type="entry name" value="BCTERIALGSPF"/>
</dbReference>
<evidence type="ECO:0000256" key="3">
    <source>
        <dbReference type="ARBA" id="ARBA00022475"/>
    </source>
</evidence>
<dbReference type="EMBL" id="BONO01000016">
    <property type="protein sequence ID" value="GIG36870.1"/>
    <property type="molecule type" value="Genomic_DNA"/>
</dbReference>
<keyword evidence="7 8" id="KW-0472">Membrane</keyword>
<dbReference type="PANTHER" id="PTHR30012:SF7">
    <property type="entry name" value="PROTEIN TRANSPORT PROTEIN HOFC HOMOLOG"/>
    <property type="match status" value="1"/>
</dbReference>
<dbReference type="Gene3D" id="1.20.81.30">
    <property type="entry name" value="Type II secretion system (T2SS), domain F"/>
    <property type="match status" value="2"/>
</dbReference>
<feature type="domain" description="Type II secretion system protein GspF" evidence="9">
    <location>
        <begin position="74"/>
        <end position="196"/>
    </location>
</feature>
<dbReference type="InterPro" id="IPR018076">
    <property type="entry name" value="T2SS_GspF_dom"/>
</dbReference>
<keyword evidence="5 8" id="KW-0812">Transmembrane</keyword>
<proteinExistence type="inferred from homology"/>
<evidence type="ECO:0000256" key="2">
    <source>
        <dbReference type="ARBA" id="ARBA00005745"/>
    </source>
</evidence>
<evidence type="ECO:0000256" key="4">
    <source>
        <dbReference type="ARBA" id="ARBA00022519"/>
    </source>
</evidence>
<evidence type="ECO:0000313" key="10">
    <source>
        <dbReference type="EMBL" id="GIG36870.1"/>
    </source>
</evidence>
<comment type="similarity">
    <text evidence="2">Belongs to the GSP F family.</text>
</comment>
<comment type="caution">
    <text evidence="10">The sequence shown here is derived from an EMBL/GenBank/DDBJ whole genome shotgun (WGS) entry which is preliminary data.</text>
</comment>
<reference evidence="10" key="1">
    <citation type="submission" date="2021-01" db="EMBL/GenBank/DDBJ databases">
        <title>Whole genome shotgun sequence of Cellulomonas pakistanensis NBRC 110800.</title>
        <authorList>
            <person name="Komaki H."/>
            <person name="Tamura T."/>
        </authorList>
    </citation>
    <scope>NUCLEOTIDE SEQUENCE</scope>
    <source>
        <strain evidence="10">NBRC 110800</strain>
    </source>
</reference>